<evidence type="ECO:0000256" key="1">
    <source>
        <dbReference type="SAM" id="MobiDB-lite"/>
    </source>
</evidence>
<keyword evidence="3" id="KW-1185">Reference proteome</keyword>
<gene>
    <name evidence="2" type="ORF">PHPALM_14480</name>
</gene>
<name>A0A2P4XUK1_9STRA</name>
<evidence type="ECO:0000313" key="3">
    <source>
        <dbReference type="Proteomes" id="UP000237271"/>
    </source>
</evidence>
<evidence type="ECO:0000313" key="2">
    <source>
        <dbReference type="EMBL" id="POM69254.1"/>
    </source>
</evidence>
<sequence length="312" mass="35278">MGYLSARPHRCRDTAIVSRLNDIKENTKMMADNSDTTRPERQIYRELSGLYYGYDKNIVVVGLSESQVMSRVHRAESLTTVDMYCQFCPKCPKGTRTPALSTTASTHTSNSAKPETISPSSSTRLSTRSAIGCNTTMRLECSSMLKLPERRIQDAFRQAHDTEFSKPSTWRIIHSLGLTWKVVGRRAFHIKELDVFHFVGDLSHINGSHQNSSSSTRCHLTTEGWFANKATPSERNPRISILPFIGANGIIDYFNTERMFDRLAFSKCCQDLVYAEKEPIHQYPGPDSIWIMDGLPSTVTMKFLTIYEVSVS</sequence>
<reference evidence="2 3" key="1">
    <citation type="journal article" date="2017" name="Genome Biol. Evol.">
        <title>Phytophthora megakarya and P. palmivora, closely related causal agents of cacao black pod rot, underwent increases in genome sizes and gene numbers by different mechanisms.</title>
        <authorList>
            <person name="Ali S.S."/>
            <person name="Shao J."/>
            <person name="Lary D.J."/>
            <person name="Kronmiller B."/>
            <person name="Shen D."/>
            <person name="Strem M.D."/>
            <person name="Amoako-Attah I."/>
            <person name="Akrofi A.Y."/>
            <person name="Begoude B.A."/>
            <person name="Ten Hoopen G.M."/>
            <person name="Coulibaly K."/>
            <person name="Kebe B.I."/>
            <person name="Melnick R.L."/>
            <person name="Guiltinan M.J."/>
            <person name="Tyler B.M."/>
            <person name="Meinhardt L.W."/>
            <person name="Bailey B.A."/>
        </authorList>
    </citation>
    <scope>NUCLEOTIDE SEQUENCE [LARGE SCALE GENOMIC DNA]</scope>
    <source>
        <strain evidence="3">sbr112.9</strain>
    </source>
</reference>
<dbReference type="AlphaFoldDB" id="A0A2P4XUK1"/>
<accession>A0A2P4XUK1</accession>
<feature type="compositionally biased region" description="Low complexity" evidence="1">
    <location>
        <begin position="97"/>
        <end position="126"/>
    </location>
</feature>
<proteinExistence type="predicted"/>
<protein>
    <submittedName>
        <fullName evidence="2">Uncharacterized protein</fullName>
    </submittedName>
</protein>
<feature type="region of interest" description="Disordered" evidence="1">
    <location>
        <begin position="96"/>
        <end position="126"/>
    </location>
</feature>
<dbReference type="EMBL" id="NCKW01007903">
    <property type="protein sequence ID" value="POM69254.1"/>
    <property type="molecule type" value="Genomic_DNA"/>
</dbReference>
<dbReference type="Proteomes" id="UP000237271">
    <property type="component" value="Unassembled WGS sequence"/>
</dbReference>
<organism evidence="2 3">
    <name type="scientific">Phytophthora palmivora</name>
    <dbReference type="NCBI Taxonomy" id="4796"/>
    <lineage>
        <taxon>Eukaryota</taxon>
        <taxon>Sar</taxon>
        <taxon>Stramenopiles</taxon>
        <taxon>Oomycota</taxon>
        <taxon>Peronosporomycetes</taxon>
        <taxon>Peronosporales</taxon>
        <taxon>Peronosporaceae</taxon>
        <taxon>Phytophthora</taxon>
    </lineage>
</organism>
<comment type="caution">
    <text evidence="2">The sequence shown here is derived from an EMBL/GenBank/DDBJ whole genome shotgun (WGS) entry which is preliminary data.</text>
</comment>
<dbReference type="OrthoDB" id="143818at2759"/>